<evidence type="ECO:0000313" key="2">
    <source>
        <dbReference type="EMBL" id="MFB9775035.1"/>
    </source>
</evidence>
<evidence type="ECO:0000313" key="3">
    <source>
        <dbReference type="Proteomes" id="UP001589707"/>
    </source>
</evidence>
<comment type="caution">
    <text evidence="2">The sequence shown here is derived from an EMBL/GenBank/DDBJ whole genome shotgun (WGS) entry which is preliminary data.</text>
</comment>
<feature type="transmembrane region" description="Helical" evidence="1">
    <location>
        <begin position="111"/>
        <end position="135"/>
    </location>
</feature>
<sequence>MAVVWLVIATFTVIGVHFRFVKTDNMVIITHTEVVAALFAGITGALTPMAFIGTKRVDGGVRFTGLTSMLAVGAVAVAVLGVIAAVIWRPIVGAEAVPGSLYDQLFSNPLSVVTIFCFLLAITAGGLATMIPMAAGAFPTAVRMIGLVLWLGILLSSMFIAVAVFGAPSTALQLFLWFIAAVLAMAALIAVGLLIQRSRRVKQVAWPYEGRKPPHRQR</sequence>
<name>A0ABV5WXX0_9MICO</name>
<dbReference type="EMBL" id="JBHMAU010000014">
    <property type="protein sequence ID" value="MFB9775035.1"/>
    <property type="molecule type" value="Genomic_DNA"/>
</dbReference>
<keyword evidence="1" id="KW-0472">Membrane</keyword>
<feature type="transmembrane region" description="Helical" evidence="1">
    <location>
        <begin position="66"/>
        <end position="91"/>
    </location>
</feature>
<feature type="transmembrane region" description="Helical" evidence="1">
    <location>
        <begin position="34"/>
        <end position="54"/>
    </location>
</feature>
<feature type="transmembrane region" description="Helical" evidence="1">
    <location>
        <begin position="174"/>
        <end position="195"/>
    </location>
</feature>
<gene>
    <name evidence="2" type="ORF">ACFFN1_01130</name>
</gene>
<protein>
    <submittedName>
        <fullName evidence="2">Uncharacterized protein</fullName>
    </submittedName>
</protein>
<dbReference type="RefSeq" id="WP_376837810.1">
    <property type="nucleotide sequence ID" value="NZ_JBHMAU010000014.1"/>
</dbReference>
<feature type="transmembrane region" description="Helical" evidence="1">
    <location>
        <begin position="147"/>
        <end position="168"/>
    </location>
</feature>
<dbReference type="Proteomes" id="UP001589707">
    <property type="component" value="Unassembled WGS sequence"/>
</dbReference>
<keyword evidence="1" id="KW-0812">Transmembrane</keyword>
<organism evidence="2 3">
    <name type="scientific">Brevibacterium otitidis</name>
    <dbReference type="NCBI Taxonomy" id="53364"/>
    <lineage>
        <taxon>Bacteria</taxon>
        <taxon>Bacillati</taxon>
        <taxon>Actinomycetota</taxon>
        <taxon>Actinomycetes</taxon>
        <taxon>Micrococcales</taxon>
        <taxon>Brevibacteriaceae</taxon>
        <taxon>Brevibacterium</taxon>
    </lineage>
</organism>
<accession>A0ABV5WXX0</accession>
<keyword evidence="1" id="KW-1133">Transmembrane helix</keyword>
<proteinExistence type="predicted"/>
<reference evidence="2 3" key="1">
    <citation type="submission" date="2024-09" db="EMBL/GenBank/DDBJ databases">
        <authorList>
            <person name="Sun Q."/>
            <person name="Mori K."/>
        </authorList>
    </citation>
    <scope>NUCLEOTIDE SEQUENCE [LARGE SCALE GENOMIC DNA]</scope>
    <source>
        <strain evidence="2 3">JCM 11683</strain>
    </source>
</reference>
<keyword evidence="3" id="KW-1185">Reference proteome</keyword>
<evidence type="ECO:0000256" key="1">
    <source>
        <dbReference type="SAM" id="Phobius"/>
    </source>
</evidence>